<dbReference type="SUPFAM" id="SSF55729">
    <property type="entry name" value="Acyl-CoA N-acyltransferases (Nat)"/>
    <property type="match status" value="1"/>
</dbReference>
<dbReference type="GO" id="GO:0008999">
    <property type="term" value="F:protein-N-terminal-alanine acetyltransferase activity"/>
    <property type="evidence" value="ECO:0007669"/>
    <property type="project" value="TreeGrafter"/>
</dbReference>
<feature type="domain" description="N-acetyltransferase" evidence="4">
    <location>
        <begin position="3"/>
        <end position="168"/>
    </location>
</feature>
<dbReference type="OrthoDB" id="5242221at2"/>
<dbReference type="PROSITE" id="PS51186">
    <property type="entry name" value="GNAT"/>
    <property type="match status" value="1"/>
</dbReference>
<dbReference type="EMBL" id="LLZH01000025">
    <property type="protein sequence ID" value="KUL40604.1"/>
    <property type="molecule type" value="Genomic_DNA"/>
</dbReference>
<comment type="caution">
    <text evidence="5">The sequence shown here is derived from an EMBL/GenBank/DDBJ whole genome shotgun (WGS) entry which is preliminary data.</text>
</comment>
<sequence length="178" mass="19468">MTATIRPLTLNDVPELTAVLAASRAHLAPWDPVREDSFYTEAGQRTMIAGALASTGSLPHVILDDGEIAGRVNLNNIVRGPFQSSSLGYWVAADRAGRGLATAAVAQILRLAFTDYALHRVEAGTILSNVRSQRVLEKNGFQRFGLAPRYLQIAGEWQDHYLFQITAENWVEDVPPPS</sequence>
<evidence type="ECO:0000313" key="6">
    <source>
        <dbReference type="Proteomes" id="UP000053244"/>
    </source>
</evidence>
<keyword evidence="6" id="KW-1185">Reference proteome</keyword>
<evidence type="ECO:0000256" key="2">
    <source>
        <dbReference type="ARBA" id="ARBA00023315"/>
    </source>
</evidence>
<evidence type="ECO:0000259" key="4">
    <source>
        <dbReference type="PROSITE" id="PS51186"/>
    </source>
</evidence>
<dbReference type="RefSeq" id="WP_067685666.1">
    <property type="nucleotide sequence ID" value="NZ_LLZH01000025.1"/>
</dbReference>
<keyword evidence="1 5" id="KW-0808">Transferase</keyword>
<protein>
    <submittedName>
        <fullName evidence="5">Alanine acetyltransferase</fullName>
    </submittedName>
</protein>
<evidence type="ECO:0000256" key="1">
    <source>
        <dbReference type="ARBA" id="ARBA00022679"/>
    </source>
</evidence>
<reference evidence="5 6" key="1">
    <citation type="submission" date="2015-10" db="EMBL/GenBank/DDBJ databases">
        <authorList>
            <person name="Gilbert D.G."/>
        </authorList>
    </citation>
    <scope>NUCLEOTIDE SEQUENCE [LARGE SCALE GENOMIC DNA]</scope>
    <source>
        <strain evidence="5 6">NRRL B-16712</strain>
    </source>
</reference>
<dbReference type="Pfam" id="PF13302">
    <property type="entry name" value="Acetyltransf_3"/>
    <property type="match status" value="1"/>
</dbReference>
<comment type="similarity">
    <text evidence="3">Belongs to the acetyltransferase family. RimJ subfamily.</text>
</comment>
<organism evidence="5 6">
    <name type="scientific">Actinoplanes awajinensis subsp. mycoplanecinus</name>
    <dbReference type="NCBI Taxonomy" id="135947"/>
    <lineage>
        <taxon>Bacteria</taxon>
        <taxon>Bacillati</taxon>
        <taxon>Actinomycetota</taxon>
        <taxon>Actinomycetes</taxon>
        <taxon>Micromonosporales</taxon>
        <taxon>Micromonosporaceae</taxon>
        <taxon>Actinoplanes</taxon>
    </lineage>
</organism>
<gene>
    <name evidence="5" type="ORF">ADL15_06350</name>
</gene>
<name>A0A0X3V7P3_9ACTN</name>
<dbReference type="PANTHER" id="PTHR43792">
    <property type="entry name" value="GNAT FAMILY, PUTATIVE (AFU_ORTHOLOGUE AFUA_3G00765)-RELATED-RELATED"/>
    <property type="match status" value="1"/>
</dbReference>
<evidence type="ECO:0000313" key="5">
    <source>
        <dbReference type="EMBL" id="KUL40604.1"/>
    </source>
</evidence>
<dbReference type="InterPro" id="IPR016181">
    <property type="entry name" value="Acyl_CoA_acyltransferase"/>
</dbReference>
<dbReference type="AlphaFoldDB" id="A0A0X3V7P3"/>
<dbReference type="Gene3D" id="3.40.630.30">
    <property type="match status" value="1"/>
</dbReference>
<accession>A0A0X3V7P3</accession>
<dbReference type="Proteomes" id="UP000053244">
    <property type="component" value="Unassembled WGS sequence"/>
</dbReference>
<dbReference type="PANTHER" id="PTHR43792:SF8">
    <property type="entry name" value="[RIBOSOMAL PROTEIN US5]-ALANINE N-ACETYLTRANSFERASE"/>
    <property type="match status" value="1"/>
</dbReference>
<dbReference type="InterPro" id="IPR000182">
    <property type="entry name" value="GNAT_dom"/>
</dbReference>
<keyword evidence="2" id="KW-0012">Acyltransferase</keyword>
<evidence type="ECO:0000256" key="3">
    <source>
        <dbReference type="ARBA" id="ARBA00038502"/>
    </source>
</evidence>
<proteinExistence type="inferred from homology"/>
<dbReference type="InterPro" id="IPR051531">
    <property type="entry name" value="N-acetyltransferase"/>
</dbReference>
<dbReference type="GO" id="GO:0005737">
    <property type="term" value="C:cytoplasm"/>
    <property type="evidence" value="ECO:0007669"/>
    <property type="project" value="TreeGrafter"/>
</dbReference>